<dbReference type="AlphaFoldDB" id="S2EP48"/>
<feature type="non-terminal residue" evidence="1">
    <location>
        <position position="1"/>
    </location>
</feature>
<name>S2EP48_9ARCH</name>
<evidence type="ECO:0000313" key="1">
    <source>
        <dbReference type="EMBL" id="EPA04284.1"/>
    </source>
</evidence>
<dbReference type="EMBL" id="AHJG01000329">
    <property type="protein sequence ID" value="EPA04284.1"/>
    <property type="molecule type" value="Genomic_DNA"/>
</dbReference>
<sequence>QWIKKNAGWWADDQITDSDFIKGIEYLVTHKIITY</sequence>
<comment type="caution">
    <text evidence="1">The sequence shown here is derived from an EMBL/GenBank/DDBJ whole genome shotgun (WGS) entry which is preliminary data.</text>
</comment>
<accession>S2EP48</accession>
<proteinExistence type="predicted"/>
<protein>
    <recommendedName>
        <fullName evidence="3">Peptidase</fullName>
    </recommendedName>
</protein>
<organism evidence="1 2">
    <name type="scientific">Candidatus Nitrosarchaeum limnium BG20</name>
    <dbReference type="NCBI Taxonomy" id="859192"/>
    <lineage>
        <taxon>Archaea</taxon>
        <taxon>Nitrososphaerota</taxon>
        <taxon>Nitrososphaeria</taxon>
        <taxon>Nitrosopumilales</taxon>
        <taxon>Nitrosopumilaceae</taxon>
        <taxon>Nitrosarchaeum</taxon>
    </lineage>
</organism>
<evidence type="ECO:0008006" key="3">
    <source>
        <dbReference type="Google" id="ProtNLM"/>
    </source>
</evidence>
<keyword evidence="2" id="KW-1185">Reference proteome</keyword>
<reference evidence="1 2" key="1">
    <citation type="journal article" date="2012" name="J. Bacteriol.">
        <title>Genome Sequence of "Candidatus Nitrosoarchaeum limnia" BG20, a Low-Salinity Ammonia-Oxidizing Archaeon from the San Francisco Bay Estuary.</title>
        <authorList>
            <person name="Mosier A.C."/>
            <person name="Allen E.E."/>
            <person name="Kim M."/>
            <person name="Ferriera S."/>
            <person name="Francis C.A."/>
        </authorList>
    </citation>
    <scope>NUCLEOTIDE SEQUENCE [LARGE SCALE GENOMIC DNA]</scope>
    <source>
        <strain evidence="1 2">BG20</strain>
    </source>
</reference>
<dbReference type="Proteomes" id="UP000014065">
    <property type="component" value="Unassembled WGS sequence"/>
</dbReference>
<evidence type="ECO:0000313" key="2">
    <source>
        <dbReference type="Proteomes" id="UP000014065"/>
    </source>
</evidence>
<gene>
    <name evidence="1" type="ORF">BG20_I1574</name>
</gene>